<dbReference type="PANTHER" id="PTHR43404:SF2">
    <property type="entry name" value="LIPOPOLYSACCHARIDE CHOLINEPHOSPHOTRANSFERASE LICD"/>
    <property type="match status" value="1"/>
</dbReference>
<dbReference type="PANTHER" id="PTHR43404">
    <property type="entry name" value="LIPOPOLYSACCHARIDE CHOLINEPHOSPHOTRANSFERASE LICD"/>
    <property type="match status" value="1"/>
</dbReference>
<dbReference type="InterPro" id="IPR052942">
    <property type="entry name" value="LPS_cholinephosphotransferase"/>
</dbReference>
<dbReference type="Proteomes" id="UP000286271">
    <property type="component" value="Unassembled WGS sequence"/>
</dbReference>
<feature type="domain" description="LicD/FKTN/FKRP nucleotidyltransferase" evidence="1">
    <location>
        <begin position="41"/>
        <end position="271"/>
    </location>
</feature>
<protein>
    <submittedName>
        <fullName evidence="2">LicD family protein</fullName>
    </submittedName>
</protein>
<organism evidence="2 3">
    <name type="scientific">Roseburia inulinivorans</name>
    <dbReference type="NCBI Taxonomy" id="360807"/>
    <lineage>
        <taxon>Bacteria</taxon>
        <taxon>Bacillati</taxon>
        <taxon>Bacillota</taxon>
        <taxon>Clostridia</taxon>
        <taxon>Lachnospirales</taxon>
        <taxon>Lachnospiraceae</taxon>
        <taxon>Roseburia</taxon>
    </lineage>
</organism>
<evidence type="ECO:0000313" key="2">
    <source>
        <dbReference type="EMBL" id="RHE98681.1"/>
    </source>
</evidence>
<proteinExistence type="predicted"/>
<evidence type="ECO:0000259" key="1">
    <source>
        <dbReference type="Pfam" id="PF04991"/>
    </source>
</evidence>
<dbReference type="RefSeq" id="WP_118930004.1">
    <property type="nucleotide sequence ID" value="NZ_QSKW01000007.1"/>
</dbReference>
<dbReference type="GO" id="GO:0009100">
    <property type="term" value="P:glycoprotein metabolic process"/>
    <property type="evidence" value="ECO:0007669"/>
    <property type="project" value="UniProtKB-ARBA"/>
</dbReference>
<dbReference type="EMBL" id="QSKW01000007">
    <property type="protein sequence ID" value="RHE98681.1"/>
    <property type="molecule type" value="Genomic_DNA"/>
</dbReference>
<sequence length="307" mass="36381">MLEFKSDFFKEEERNGFTISETMKRAWATELDVLSRVIAVCKKYNLTYYAYYGTLLGTVRHHGYIPWDDDVDIALKYEDYRKLLEVLPGELPETFGISSMYTSKSHRQPWASVSNAKYSYPDPERKQKFYGFPYVAGIDIFPLYYVPRDKELADIVKHLYGAVYDTAKRFEELKKSGELQEVLPQIEELCRVKLIQDDTLRMQLWRLTDQIASLIAEEESDCMTIYYKNVTKVWDYQLDKKWFEGTVEMPFENITIAVPSGYDELLTKLYGDYMIPQHKKCGHSYPFYKKQKDYYEKINRVDFSKNK</sequence>
<name>A0A3R6CEC1_9FIRM</name>
<gene>
    <name evidence="2" type="ORF">DW707_06655</name>
</gene>
<evidence type="ECO:0000313" key="3">
    <source>
        <dbReference type="Proteomes" id="UP000286271"/>
    </source>
</evidence>
<accession>A0A3R6CEC1</accession>
<reference evidence="2 3" key="1">
    <citation type="submission" date="2018-08" db="EMBL/GenBank/DDBJ databases">
        <title>A genome reference for cultivated species of the human gut microbiota.</title>
        <authorList>
            <person name="Zou Y."/>
            <person name="Xue W."/>
            <person name="Luo G."/>
        </authorList>
    </citation>
    <scope>NUCLEOTIDE SEQUENCE [LARGE SCALE GENOMIC DNA]</scope>
    <source>
        <strain evidence="2 3">AM27-11</strain>
    </source>
</reference>
<dbReference type="AlphaFoldDB" id="A0A3R6CEC1"/>
<dbReference type="Pfam" id="PF04991">
    <property type="entry name" value="LicD"/>
    <property type="match status" value="1"/>
</dbReference>
<dbReference type="InterPro" id="IPR007074">
    <property type="entry name" value="LicD/FKTN/FKRP_NTP_transf"/>
</dbReference>
<comment type="caution">
    <text evidence="2">The sequence shown here is derived from an EMBL/GenBank/DDBJ whole genome shotgun (WGS) entry which is preliminary data.</text>
</comment>